<organism evidence="1 2">
    <name type="scientific">Pseudoroseomonas cervicalis ATCC 49957</name>
    <dbReference type="NCBI Taxonomy" id="525371"/>
    <lineage>
        <taxon>Bacteria</taxon>
        <taxon>Pseudomonadati</taxon>
        <taxon>Pseudomonadota</taxon>
        <taxon>Alphaproteobacteria</taxon>
        <taxon>Acetobacterales</taxon>
        <taxon>Roseomonadaceae</taxon>
        <taxon>Roseomonas</taxon>
    </lineage>
</organism>
<comment type="caution">
    <text evidence="1">The sequence shown here is derived from an EMBL/GenBank/DDBJ whole genome shotgun (WGS) entry which is preliminary data.</text>
</comment>
<dbReference type="HOGENOM" id="CLU_2036270_0_0_5"/>
<accession>D5RTH9</accession>
<gene>
    <name evidence="1" type="ORF">HMPREF0731_4391</name>
</gene>
<evidence type="ECO:0000313" key="2">
    <source>
        <dbReference type="Proteomes" id="UP000005324"/>
    </source>
</evidence>
<dbReference type="Proteomes" id="UP000005324">
    <property type="component" value="Unassembled WGS sequence"/>
</dbReference>
<dbReference type="RefSeq" id="WP_007003421.1">
    <property type="nucleotide sequence ID" value="NZ_GG770777.1"/>
</dbReference>
<evidence type="ECO:0000313" key="1">
    <source>
        <dbReference type="EMBL" id="EFH09410.1"/>
    </source>
</evidence>
<dbReference type="AlphaFoldDB" id="D5RTH9"/>
<dbReference type="EMBL" id="ADVL01000791">
    <property type="protein sequence ID" value="EFH09410.1"/>
    <property type="molecule type" value="Genomic_DNA"/>
</dbReference>
<name>D5RTH9_9PROT</name>
<reference evidence="1 2" key="1">
    <citation type="submission" date="2010-04" db="EMBL/GenBank/DDBJ databases">
        <authorList>
            <person name="Qin X."/>
            <person name="Bachman B."/>
            <person name="Battles P."/>
            <person name="Bell A."/>
            <person name="Bess C."/>
            <person name="Bickham C."/>
            <person name="Chaboub L."/>
            <person name="Chen D."/>
            <person name="Coyle M."/>
            <person name="Deiros D.R."/>
            <person name="Dinh H."/>
            <person name="Forbes L."/>
            <person name="Fowler G."/>
            <person name="Francisco L."/>
            <person name="Fu Q."/>
            <person name="Gubbala S."/>
            <person name="Hale W."/>
            <person name="Han Y."/>
            <person name="Hemphill L."/>
            <person name="Highlander S.K."/>
            <person name="Hirani K."/>
            <person name="Hogues M."/>
            <person name="Jackson L."/>
            <person name="Jakkamsetti A."/>
            <person name="Javaid M."/>
            <person name="Jiang H."/>
            <person name="Korchina V."/>
            <person name="Kovar C."/>
            <person name="Lara F."/>
            <person name="Lee S."/>
            <person name="Mata R."/>
            <person name="Mathew T."/>
            <person name="Moen C."/>
            <person name="Morales K."/>
            <person name="Munidasa M."/>
            <person name="Nazareth L."/>
            <person name="Ngo R."/>
            <person name="Nguyen L."/>
            <person name="Okwuonu G."/>
            <person name="Ongeri F."/>
            <person name="Patil S."/>
            <person name="Petrosino J."/>
            <person name="Pham C."/>
            <person name="Pham P."/>
            <person name="Pu L.-L."/>
            <person name="Puazo M."/>
            <person name="Raj R."/>
            <person name="Reid J."/>
            <person name="Rouhana J."/>
            <person name="Saada N."/>
            <person name="Shang Y."/>
            <person name="Simmons D."/>
            <person name="Thornton R."/>
            <person name="Warren J."/>
            <person name="Weissenberger G."/>
            <person name="Zhang J."/>
            <person name="Zhang L."/>
            <person name="Zhou C."/>
            <person name="Zhu D."/>
            <person name="Muzny D."/>
            <person name="Worley K."/>
            <person name="Gibbs R."/>
        </authorList>
    </citation>
    <scope>NUCLEOTIDE SEQUENCE [LARGE SCALE GENOMIC DNA]</scope>
    <source>
        <strain evidence="1 2">ATCC 49957</strain>
    </source>
</reference>
<proteinExistence type="predicted"/>
<sequence length="121" mass="13344">MLGDALLRLTTAAEAALDRDPAALPPGWIDEVNRYANALLRKPRPDQAELRRLGGRIGGVLLSLISAPRGSEALARHRLAELRRHAEAVRAAEDPEALRIPEPANRNILVQRLTWPLKIGR</sequence>
<protein>
    <submittedName>
        <fullName evidence="1">Uncharacterized protein</fullName>
    </submittedName>
</protein>
<keyword evidence="2" id="KW-1185">Reference proteome</keyword>